<dbReference type="AlphaFoldDB" id="A0A7R8D1J6"/>
<evidence type="ECO:0000259" key="3">
    <source>
        <dbReference type="Pfam" id="PF22954"/>
    </source>
</evidence>
<feature type="transmembrane region" description="Helical" evidence="2">
    <location>
        <begin position="214"/>
        <end position="236"/>
    </location>
</feature>
<evidence type="ECO:0000256" key="1">
    <source>
        <dbReference type="SAM" id="MobiDB-lite"/>
    </source>
</evidence>
<feature type="transmembrane region" description="Helical" evidence="2">
    <location>
        <begin position="117"/>
        <end position="137"/>
    </location>
</feature>
<evidence type="ECO:0000313" key="5">
    <source>
        <dbReference type="Proteomes" id="UP000675881"/>
    </source>
</evidence>
<sequence>MSAKPPISSTQQHQTIHQKGPSYDNYWEKEFDDEESEGTMDRPSRYSDADSIEKNDIPNYYETYDSVRAPNISDLKYATRPPQVVVSPTWGPTNDGVNDSYYKNEKTGCCSENGGRVAIGMFGIAMGVLGLVAYLVIQAPSLRHQIGWLHLSNPPSDTLFSYNATKGKIFSPDELVYGTELTITIIICILGIMANTLLVYGVSNSSSSFMLPWLIFNVLFIIGLYVAAAVVFVLAHPLINKLWGLIPAVVGFIYIYFWVKVWELYRKWKNSIKQNLAMVEQMYNSNKQVNYSQRAGGTSW</sequence>
<evidence type="ECO:0000256" key="2">
    <source>
        <dbReference type="SAM" id="Phobius"/>
    </source>
</evidence>
<keyword evidence="2" id="KW-0812">Transmembrane</keyword>
<keyword evidence="2" id="KW-1133">Transmembrane helix</keyword>
<reference evidence="4" key="1">
    <citation type="submission" date="2021-02" db="EMBL/GenBank/DDBJ databases">
        <authorList>
            <person name="Bekaert M."/>
        </authorList>
    </citation>
    <scope>NUCLEOTIDE SEQUENCE</scope>
    <source>
        <strain evidence="4">IoA-00</strain>
    </source>
</reference>
<name>A0A7R8D1J6_LEPSM</name>
<gene>
    <name evidence="4" type="ORF">LSAA_13441</name>
</gene>
<dbReference type="EMBL" id="HG994586">
    <property type="protein sequence ID" value="CAF2995987.1"/>
    <property type="molecule type" value="Genomic_DNA"/>
</dbReference>
<dbReference type="Pfam" id="PF22954">
    <property type="entry name" value="DUF7027"/>
    <property type="match status" value="1"/>
</dbReference>
<feature type="transmembrane region" description="Helical" evidence="2">
    <location>
        <begin position="242"/>
        <end position="259"/>
    </location>
</feature>
<dbReference type="OrthoDB" id="10591198at2759"/>
<protein>
    <submittedName>
        <fullName evidence="4">(salmon louse) hypothetical protein</fullName>
    </submittedName>
</protein>
<feature type="region of interest" description="Disordered" evidence="1">
    <location>
        <begin position="1"/>
        <end position="51"/>
    </location>
</feature>
<proteinExistence type="predicted"/>
<dbReference type="Proteomes" id="UP000675881">
    <property type="component" value="Chromosome 7"/>
</dbReference>
<feature type="domain" description="DUF7027" evidence="3">
    <location>
        <begin position="182"/>
        <end position="237"/>
    </location>
</feature>
<feature type="compositionally biased region" description="Basic and acidic residues" evidence="1">
    <location>
        <begin position="39"/>
        <end position="51"/>
    </location>
</feature>
<keyword evidence="5" id="KW-1185">Reference proteome</keyword>
<dbReference type="InterPro" id="IPR054291">
    <property type="entry name" value="DUF7027"/>
</dbReference>
<organism evidence="4 5">
    <name type="scientific">Lepeophtheirus salmonis</name>
    <name type="common">Salmon louse</name>
    <name type="synonym">Caligus salmonis</name>
    <dbReference type="NCBI Taxonomy" id="72036"/>
    <lineage>
        <taxon>Eukaryota</taxon>
        <taxon>Metazoa</taxon>
        <taxon>Ecdysozoa</taxon>
        <taxon>Arthropoda</taxon>
        <taxon>Crustacea</taxon>
        <taxon>Multicrustacea</taxon>
        <taxon>Hexanauplia</taxon>
        <taxon>Copepoda</taxon>
        <taxon>Siphonostomatoida</taxon>
        <taxon>Caligidae</taxon>
        <taxon>Lepeophtheirus</taxon>
    </lineage>
</organism>
<feature type="transmembrane region" description="Helical" evidence="2">
    <location>
        <begin position="181"/>
        <end position="202"/>
    </location>
</feature>
<evidence type="ECO:0000313" key="4">
    <source>
        <dbReference type="EMBL" id="CAF2995987.1"/>
    </source>
</evidence>
<keyword evidence="2" id="KW-0472">Membrane</keyword>
<accession>A0A7R8D1J6</accession>
<feature type="compositionally biased region" description="Polar residues" evidence="1">
    <location>
        <begin position="7"/>
        <end position="17"/>
    </location>
</feature>